<evidence type="ECO:0000313" key="1">
    <source>
        <dbReference type="EMBL" id="GGS21243.1"/>
    </source>
</evidence>
<gene>
    <name evidence="1" type="ORF">GCM10008961_11170</name>
</gene>
<evidence type="ECO:0000313" key="2">
    <source>
        <dbReference type="Proteomes" id="UP000620633"/>
    </source>
</evidence>
<dbReference type="RefSeq" id="WP_189099726.1">
    <property type="nucleotide sequence ID" value="NZ_BMQO01000002.1"/>
</dbReference>
<proteinExistence type="predicted"/>
<protein>
    <recommendedName>
        <fullName evidence="3">DUF1963 domain-containing protein</fullName>
    </recommendedName>
</protein>
<organism evidence="1 2">
    <name type="scientific">Deinococcus knuensis</name>
    <dbReference type="NCBI Taxonomy" id="1837380"/>
    <lineage>
        <taxon>Bacteria</taxon>
        <taxon>Thermotogati</taxon>
        <taxon>Deinococcota</taxon>
        <taxon>Deinococci</taxon>
        <taxon>Deinococcales</taxon>
        <taxon>Deinococcaceae</taxon>
        <taxon>Deinococcus</taxon>
    </lineage>
</organism>
<keyword evidence="2" id="KW-1185">Reference proteome</keyword>
<comment type="caution">
    <text evidence="1">The sequence shown here is derived from an EMBL/GenBank/DDBJ whole genome shotgun (WGS) entry which is preliminary data.</text>
</comment>
<name>A0ABQ2SCX9_9DEIO</name>
<dbReference type="EMBL" id="BMQO01000002">
    <property type="protein sequence ID" value="GGS21243.1"/>
    <property type="molecule type" value="Genomic_DNA"/>
</dbReference>
<reference evidence="2" key="1">
    <citation type="journal article" date="2019" name="Int. J. Syst. Evol. Microbiol.">
        <title>The Global Catalogue of Microorganisms (GCM) 10K type strain sequencing project: providing services to taxonomists for standard genome sequencing and annotation.</title>
        <authorList>
            <consortium name="The Broad Institute Genomics Platform"/>
            <consortium name="The Broad Institute Genome Sequencing Center for Infectious Disease"/>
            <person name="Wu L."/>
            <person name="Ma J."/>
        </authorList>
    </citation>
    <scope>NUCLEOTIDE SEQUENCE [LARGE SCALE GENOMIC DNA]</scope>
    <source>
        <strain evidence="2">JCM 31406</strain>
    </source>
</reference>
<sequence>MDAINEYLRLLAARQTLGQKSVAVGGFSQLSSEEQAQLVRLQQTADEVLRSRIQTDPEASLSLLMTLLDRRDTLGEHRRLVDYVPAHGLSHVFESCLPALGMDHKEAEAAGLYLHYLTLNKLQDQAPELFYEHLPVLLSEKDWLRLDAWRGVGLRMSGELRREFECPSADRAWAQGCLERSGAVENYDFLAQALGVHRLDEAGMEMQDGHWRALYPEVCYHILPSSSDLQAHNVTAPAHMHLDDLSWRIDGEGMQAEYWGAEGPKCPHCDYNLQHLLTLRNPVPGVALQTPITFVVCTYCMIGDRPTIFVHDEHGLPERPEYHGFGFDETRGYDFSDLDRETYKFPHQGLPVQLKATPPRWLFQNNFNDSQNMNRVGGLPSWLQGPEWETCPKCQQTMLFVFQLHDGLAYTNGIIYGFWCSSCRISAILNTYT</sequence>
<accession>A0ABQ2SCX9</accession>
<dbReference type="Proteomes" id="UP000620633">
    <property type="component" value="Unassembled WGS sequence"/>
</dbReference>
<evidence type="ECO:0008006" key="3">
    <source>
        <dbReference type="Google" id="ProtNLM"/>
    </source>
</evidence>